<dbReference type="InterPro" id="IPR036291">
    <property type="entry name" value="NAD(P)-bd_dom_sf"/>
</dbReference>
<proteinExistence type="predicted"/>
<dbReference type="Gene3D" id="3.30.70.250">
    <property type="entry name" value="Malonyl-CoA ACP transacylase, ACP-binding"/>
    <property type="match status" value="1"/>
</dbReference>
<dbReference type="GO" id="GO:0004315">
    <property type="term" value="F:3-oxoacyl-[acyl-carrier-protein] synthase activity"/>
    <property type="evidence" value="ECO:0007669"/>
    <property type="project" value="InterPro"/>
</dbReference>
<dbReference type="InterPro" id="IPR014043">
    <property type="entry name" value="Acyl_transferase_dom"/>
</dbReference>
<dbReference type="InterPro" id="IPR014031">
    <property type="entry name" value="Ketoacyl_synth_C"/>
</dbReference>
<dbReference type="InterPro" id="IPR013217">
    <property type="entry name" value="Methyltransf_12"/>
</dbReference>
<keyword evidence="1" id="KW-0596">Phosphopantetheine</keyword>
<keyword evidence="9" id="KW-1185">Reference proteome</keyword>
<evidence type="ECO:0000256" key="1">
    <source>
        <dbReference type="ARBA" id="ARBA00022450"/>
    </source>
</evidence>
<dbReference type="PROSITE" id="PS50075">
    <property type="entry name" value="CARRIER"/>
    <property type="match status" value="1"/>
</dbReference>
<dbReference type="OrthoDB" id="2472181at2"/>
<keyword evidence="4" id="KW-0511">Multifunctional enzyme</keyword>
<dbReference type="InterPro" id="IPR014030">
    <property type="entry name" value="Ketoacyl_synth_N"/>
</dbReference>
<dbReference type="InterPro" id="IPR029063">
    <property type="entry name" value="SAM-dependent_MTases_sf"/>
</dbReference>
<dbReference type="GO" id="GO:0006633">
    <property type="term" value="P:fatty acid biosynthetic process"/>
    <property type="evidence" value="ECO:0007669"/>
    <property type="project" value="InterPro"/>
</dbReference>
<dbReference type="PANTHER" id="PTHR43775:SF37">
    <property type="entry name" value="SI:DKEY-61P9.11"/>
    <property type="match status" value="1"/>
</dbReference>
<dbReference type="KEGG" id="srt:Srot_2433"/>
<dbReference type="PANTHER" id="PTHR43775">
    <property type="entry name" value="FATTY ACID SYNTHASE"/>
    <property type="match status" value="1"/>
</dbReference>
<dbReference type="SUPFAM" id="SSF53335">
    <property type="entry name" value="S-adenosyl-L-methionine-dependent methyltransferases"/>
    <property type="match status" value="1"/>
</dbReference>
<dbReference type="SUPFAM" id="SSF52151">
    <property type="entry name" value="FabD/lysophospholipase-like"/>
    <property type="match status" value="1"/>
</dbReference>
<dbReference type="eggNOG" id="COG1020">
    <property type="taxonomic scope" value="Bacteria"/>
</dbReference>
<evidence type="ECO:0000256" key="3">
    <source>
        <dbReference type="ARBA" id="ARBA00022679"/>
    </source>
</evidence>
<dbReference type="Gene3D" id="1.10.1200.10">
    <property type="entry name" value="ACP-like"/>
    <property type="match status" value="1"/>
</dbReference>
<feature type="domain" description="Ketosynthase family 3 (KS3)" evidence="7">
    <location>
        <begin position="14"/>
        <end position="431"/>
    </location>
</feature>
<dbReference type="Pfam" id="PF16197">
    <property type="entry name" value="KAsynt_C_assoc"/>
    <property type="match status" value="1"/>
</dbReference>
<dbReference type="SUPFAM" id="SSF53901">
    <property type="entry name" value="Thiolase-like"/>
    <property type="match status" value="1"/>
</dbReference>
<dbReference type="HOGENOM" id="CLU_003049_0_0_11"/>
<evidence type="ECO:0000259" key="6">
    <source>
        <dbReference type="PROSITE" id="PS50075"/>
    </source>
</evidence>
<dbReference type="Pfam" id="PF02801">
    <property type="entry name" value="Ketoacyl-synt_C"/>
    <property type="match status" value="1"/>
</dbReference>
<dbReference type="SMART" id="SM00825">
    <property type="entry name" value="PKS_KS"/>
    <property type="match status" value="1"/>
</dbReference>
<dbReference type="Gene3D" id="3.40.50.720">
    <property type="entry name" value="NAD(P)-binding Rossmann-like Domain"/>
    <property type="match status" value="1"/>
</dbReference>
<dbReference type="Gene3D" id="3.40.47.10">
    <property type="match status" value="1"/>
</dbReference>
<keyword evidence="3" id="KW-0808">Transferase</keyword>
<dbReference type="InterPro" id="IPR032821">
    <property type="entry name" value="PKS_assoc"/>
</dbReference>
<dbReference type="SUPFAM" id="SSF51735">
    <property type="entry name" value="NAD(P)-binding Rossmann-fold domains"/>
    <property type="match status" value="1"/>
</dbReference>
<dbReference type="Gene3D" id="3.40.366.10">
    <property type="entry name" value="Malonyl-Coenzyme A Acyl Carrier Protein, domain 2"/>
    <property type="match status" value="1"/>
</dbReference>
<dbReference type="SUPFAM" id="SSF47336">
    <property type="entry name" value="ACP-like"/>
    <property type="match status" value="1"/>
</dbReference>
<evidence type="ECO:0000256" key="5">
    <source>
        <dbReference type="SAM" id="MobiDB-lite"/>
    </source>
</evidence>
<dbReference type="Gene3D" id="3.40.50.150">
    <property type="entry name" value="Vaccinia Virus protein VP39"/>
    <property type="match status" value="1"/>
</dbReference>
<dbReference type="Pfam" id="PF00109">
    <property type="entry name" value="ketoacyl-synt"/>
    <property type="match status" value="1"/>
</dbReference>
<dbReference type="Pfam" id="PF00550">
    <property type="entry name" value="PP-binding"/>
    <property type="match status" value="1"/>
</dbReference>
<sequence>MSENTDLSAAEAETTDIAIIGMQCRFPGADDVDAYWSLLTHKREGSRTLGNLDPEPDLVRNEAAVEGIDLFDAKFFGYTPAEAAMIDPQQRVFLECAYHVFEQAGHDPDRYPGLVGVYAGSGPSNYFITNVLPHLGISPCSAEALPAGFANTPSSLPSRVSYHLNLTGPSIALNTACSTSLVAVHLACQELLDYRCDLALAGGVTVNPQPGQGYKHVENGPLSPDGRCRTFDADAAGMFPGDGVGVVLLKRLSDAIADGDRVRAVIKGSAVNNDGNHKTGFTAPSVQGQSEVIVAAQAVAGVEASSIGMVEAHGTATPIGDPIEVSALTKAFRESTDRTGYCLIGSAKTNIGHTDAAAGVAGLIKAALSVEHGVIPANLHYNTPNPLLDLDTSPFRVAADTVPWPEAEGPRRAGVSAFGIGGTNAHVVLEQAPDPAEAEAPQDAPAESLLVVSAASAAALDQLAAQLGEHLHNHSDIPLADVANTLQLGRRELPYRRSLVCDSTAQAATALAAPAQATHSGDGSVPLVLLLPGGGAQYVGMGKGLYETEDVFRSSIDECAEILARTCGIDLLAHLYGDSGLDEERLDVLFASVVAVEYALGTQLAAWGLRPSAMLGHSLGEYAAACLSGVMDIGQALPLVAKRGELFARTEGATTSIVLAAAEVAQLISGRLVISGVTDASSCTVSGPTAEVEALEQELERRGTQFQRVRVSMAVHSPELDPVLGEFADVLAEVTLRAPQVPYLSNVTGTWVRPEEATDPAYWVRHSREPVQLAAGFDTLTSLPGAVLLEVGPGMALTRIAQQHEAPFAVFPTMRHRSDRRSDRRALLTAVGKAWEHGIGVDWAVLSANHRASRAELPNYPFERQRYWLTAPENAQPQTQARSGAAVPVWRSSAPTAPAAALPAGRWLVLVGDDASAQRFGAELADAGAGAVDLVGPGQAGSPADYEHIVFLADGPAAQLDRERHIELARAVEAAGSDVTVHIVVRNAFDVTGAEAIDVAQWLAVGAAQWLRRNAETRAVELVDMDRPDAGRLVAELSAPGGDRTLAYRNGRRWVLDSEPVEGSAPAWSSAGDALRAEPVAALDEGSSAEPSKDLDDLCAQYVCAYLNSAGVPLAPGAEFSQDELIAQLRVVPEYRKIIGTFLRILREDGIVSCENGRARVRDGATIPSAPDLGRWCAEHPELAAQAELLEQCVRGYDGVLRGEVVGNEVVTPGGDDSLYRAVTEQRIAHSDFAKYRELIGTTLARLARNTTPARPLRVLEIGAGRGYLTWPVLETLRGAPAGSVEYCFTDVGRSFVVAAQRQAEAAGLDFVQFATLDVVAEPATQNLPLGGFDIVLAFNVVHVAPDLPAAIGNTAAFTAPGGALFLLEAKGEARCDALIDPLLTGWLDFNDGLRTDSPLMAPQQWAALLEANGFTGPAVYDSGPAGDHALLIAERRAPVRVLDPEFDRAIAMAREIAACAPCDRRTLLTGPYDDSLEAALAAAYAQGTVTARHRAGCGDWTYVDASAYERSAAPADRLGEVLGIPAVAAVALSHPTAAGPRVSPERPPASAEPASAKSSFNQRPPLSTEYCAPRTELEERIAAIWQRFFGYDRIGVNDNFLELGGESLLAMQIAAEQRAELGIEVNMRQMVGSGTVANVAAFATEAEPEEFAHAAPPARRGRAARRTADGAILMEEARS</sequence>
<dbReference type="SMART" id="SM00827">
    <property type="entry name" value="PKS_AT"/>
    <property type="match status" value="1"/>
</dbReference>
<dbReference type="InterPro" id="IPR016039">
    <property type="entry name" value="Thiolase-like"/>
</dbReference>
<feature type="region of interest" description="Disordered" evidence="5">
    <location>
        <begin position="1538"/>
        <end position="1568"/>
    </location>
</feature>
<dbReference type="Pfam" id="PF08242">
    <property type="entry name" value="Methyltransf_12"/>
    <property type="match status" value="1"/>
</dbReference>
<dbReference type="InterPro" id="IPR036736">
    <property type="entry name" value="ACP-like_sf"/>
</dbReference>
<dbReference type="EMBL" id="CP001958">
    <property type="protein sequence ID" value="ADG98877.1"/>
    <property type="molecule type" value="Genomic_DNA"/>
</dbReference>
<organism evidence="8 9">
    <name type="scientific">Segniliparus rotundus (strain ATCC BAA-972 / CDC 1076 / CIP 108378 / DSM 44985 / JCM 13578)</name>
    <dbReference type="NCBI Taxonomy" id="640132"/>
    <lineage>
        <taxon>Bacteria</taxon>
        <taxon>Bacillati</taxon>
        <taxon>Actinomycetota</taxon>
        <taxon>Actinomycetes</taxon>
        <taxon>Mycobacteriales</taxon>
        <taxon>Segniliparaceae</taxon>
        <taxon>Segniliparus</taxon>
    </lineage>
</organism>
<evidence type="ECO:0000256" key="2">
    <source>
        <dbReference type="ARBA" id="ARBA00022553"/>
    </source>
</evidence>
<evidence type="ECO:0000313" key="9">
    <source>
        <dbReference type="Proteomes" id="UP000002247"/>
    </source>
</evidence>
<reference evidence="8 9" key="1">
    <citation type="journal article" date="2010" name="Stand. Genomic Sci.">
        <title>Complete genome sequence of Segniliparus rotundus type strain (CDC 1076).</title>
        <authorList>
            <person name="Sikorski J."/>
            <person name="Lapidus A."/>
            <person name="Copeland A."/>
            <person name="Misra M."/>
            <person name="Glavina Del Rio T."/>
            <person name="Nolan M."/>
            <person name="Lucas S."/>
            <person name="Chen F."/>
            <person name="Tice H."/>
            <person name="Cheng J.F."/>
            <person name="Jando M."/>
            <person name="Schneider S."/>
            <person name="Bruce D."/>
            <person name="Goodwin L."/>
            <person name="Pitluck S."/>
            <person name="Liolios K."/>
            <person name="Mikhailova N."/>
            <person name="Pati A."/>
            <person name="Ivanova N."/>
            <person name="Mavromatis K."/>
            <person name="Chen A."/>
            <person name="Palaniappan K."/>
            <person name="Chertkov O."/>
            <person name="Land M."/>
            <person name="Hauser L."/>
            <person name="Chang Y.J."/>
            <person name="Jeffries C.D."/>
            <person name="Brettin T."/>
            <person name="Detter J.C."/>
            <person name="Han C."/>
            <person name="Rohde M."/>
            <person name="Goker M."/>
            <person name="Bristow J."/>
            <person name="Eisen J.A."/>
            <person name="Markowitz V."/>
            <person name="Hugenholtz P."/>
            <person name="Kyrpides N.C."/>
            <person name="Klenk H.P."/>
        </authorList>
    </citation>
    <scope>NUCLEOTIDE SEQUENCE [LARGE SCALE GENOMIC DNA]</scope>
    <source>
        <strain evidence="9">ATCC BAA-972 / CDC 1076 / CIP 108378 / DSM 44985 / JCM 13578</strain>
    </source>
</reference>
<evidence type="ECO:0000313" key="8">
    <source>
        <dbReference type="EMBL" id="ADG98877.1"/>
    </source>
</evidence>
<dbReference type="InterPro" id="IPR001227">
    <property type="entry name" value="Ac_transferase_dom_sf"/>
</dbReference>
<dbReference type="PROSITE" id="PS52004">
    <property type="entry name" value="KS3_2"/>
    <property type="match status" value="1"/>
</dbReference>
<dbReference type="eggNOG" id="COG3321">
    <property type="taxonomic scope" value="Bacteria"/>
</dbReference>
<evidence type="ECO:0000256" key="4">
    <source>
        <dbReference type="ARBA" id="ARBA00023268"/>
    </source>
</evidence>
<protein>
    <submittedName>
        <fullName evidence="8">Beta-ketoacyl synthase</fullName>
    </submittedName>
</protein>
<accession>D6ZBC5</accession>
<dbReference type="InterPro" id="IPR020841">
    <property type="entry name" value="PKS_Beta-ketoAc_synthase_dom"/>
</dbReference>
<name>D6ZBC5_SEGRD</name>
<dbReference type="STRING" id="640132.Srot_2433"/>
<evidence type="ECO:0000259" key="7">
    <source>
        <dbReference type="PROSITE" id="PS52004"/>
    </source>
</evidence>
<dbReference type="Gene3D" id="3.30.70.3290">
    <property type="match status" value="1"/>
</dbReference>
<feature type="domain" description="Carrier" evidence="6">
    <location>
        <begin position="1573"/>
        <end position="1648"/>
    </location>
</feature>
<dbReference type="InterPro" id="IPR016035">
    <property type="entry name" value="Acyl_Trfase/lysoPLipase"/>
</dbReference>
<dbReference type="InterPro" id="IPR050091">
    <property type="entry name" value="PKS_NRPS_Biosynth_Enz"/>
</dbReference>
<gene>
    <name evidence="8" type="ordered locus">Srot_2433</name>
</gene>
<dbReference type="CDD" id="cd00833">
    <property type="entry name" value="PKS"/>
    <property type="match status" value="1"/>
</dbReference>
<dbReference type="PROSITE" id="PS00606">
    <property type="entry name" value="KS3_1"/>
    <property type="match status" value="1"/>
</dbReference>
<dbReference type="Pfam" id="PF00698">
    <property type="entry name" value="Acyl_transf_1"/>
    <property type="match status" value="1"/>
</dbReference>
<dbReference type="InterPro" id="IPR018201">
    <property type="entry name" value="Ketoacyl_synth_AS"/>
</dbReference>
<dbReference type="InterPro" id="IPR009081">
    <property type="entry name" value="PP-bd_ACP"/>
</dbReference>
<keyword evidence="2" id="KW-0597">Phosphoprotein</keyword>
<dbReference type="Proteomes" id="UP000002247">
    <property type="component" value="Chromosome"/>
</dbReference>
<dbReference type="CDD" id="cd02440">
    <property type="entry name" value="AdoMet_MTases"/>
    <property type="match status" value="1"/>
</dbReference>
<dbReference type="RefSeq" id="WP_013139327.1">
    <property type="nucleotide sequence ID" value="NC_014168.1"/>
</dbReference>
<dbReference type="GO" id="GO:0004312">
    <property type="term" value="F:fatty acid synthase activity"/>
    <property type="evidence" value="ECO:0007669"/>
    <property type="project" value="TreeGrafter"/>
</dbReference>
<dbReference type="eggNOG" id="COG0500">
    <property type="taxonomic scope" value="Bacteria"/>
</dbReference>
<feature type="compositionally biased region" description="Low complexity" evidence="5">
    <location>
        <begin position="1549"/>
        <end position="1560"/>
    </location>
</feature>